<protein>
    <recommendedName>
        <fullName evidence="3">Polyketide cyclase</fullName>
    </recommendedName>
</protein>
<keyword evidence="2" id="KW-1185">Reference proteome</keyword>
<name>A0A7I9ZAL1_9MYCO</name>
<sequence>MPGLAWGVRPGERATPLPCDRVLPSAGVRADRAISIAAPPSIVFGWLCQLRVAPYSYDSLDNLGRRSPRRRNPELVRLEVGQRFMTIFVLRSFLAGRQITLRSKGVAVTYAVRPEGEGSRLHARVLFGGPRLLAHALALGDLVMMRKQLLSLKSLAETEAGRRRVEARSAGMGMARLNRCERVQQTDR</sequence>
<gene>
    <name evidence="1" type="ORF">MTIM_38820</name>
</gene>
<accession>A0A7I9ZAL1</accession>
<dbReference type="Proteomes" id="UP000465301">
    <property type="component" value="Unassembled WGS sequence"/>
</dbReference>
<dbReference type="SUPFAM" id="SSF55961">
    <property type="entry name" value="Bet v1-like"/>
    <property type="match status" value="1"/>
</dbReference>
<organism evidence="1 2">
    <name type="scientific">Mycobacterium timonense</name>
    <dbReference type="NCBI Taxonomy" id="701043"/>
    <lineage>
        <taxon>Bacteria</taxon>
        <taxon>Bacillati</taxon>
        <taxon>Actinomycetota</taxon>
        <taxon>Actinomycetes</taxon>
        <taxon>Mycobacteriales</taxon>
        <taxon>Mycobacteriaceae</taxon>
        <taxon>Mycobacterium</taxon>
        <taxon>Mycobacterium avium complex (MAC)</taxon>
    </lineage>
</organism>
<dbReference type="AlphaFoldDB" id="A0A7I9ZAL1"/>
<proteinExistence type="predicted"/>
<dbReference type="InterPro" id="IPR023393">
    <property type="entry name" value="START-like_dom_sf"/>
</dbReference>
<evidence type="ECO:0000313" key="2">
    <source>
        <dbReference type="Proteomes" id="UP000465301"/>
    </source>
</evidence>
<evidence type="ECO:0008006" key="3">
    <source>
        <dbReference type="Google" id="ProtNLM"/>
    </source>
</evidence>
<dbReference type="Gene3D" id="3.30.530.20">
    <property type="match status" value="1"/>
</dbReference>
<evidence type="ECO:0000313" key="1">
    <source>
        <dbReference type="EMBL" id="GFG98003.1"/>
    </source>
</evidence>
<reference evidence="1 2" key="1">
    <citation type="journal article" date="2019" name="Emerg. Microbes Infect.">
        <title>Comprehensive subspecies identification of 175 nontuberculous mycobacteria species based on 7547 genomic profiles.</title>
        <authorList>
            <person name="Matsumoto Y."/>
            <person name="Kinjo T."/>
            <person name="Motooka D."/>
            <person name="Nabeya D."/>
            <person name="Jung N."/>
            <person name="Uechi K."/>
            <person name="Horii T."/>
            <person name="Iida T."/>
            <person name="Fujita J."/>
            <person name="Nakamura S."/>
        </authorList>
    </citation>
    <scope>NUCLEOTIDE SEQUENCE [LARGE SCALE GENOMIC DNA]</scope>
    <source>
        <strain evidence="1 2">JCM 30726</strain>
    </source>
</reference>
<dbReference type="EMBL" id="BLLA01000001">
    <property type="protein sequence ID" value="GFG98003.1"/>
    <property type="molecule type" value="Genomic_DNA"/>
</dbReference>
<comment type="caution">
    <text evidence="1">The sequence shown here is derived from an EMBL/GenBank/DDBJ whole genome shotgun (WGS) entry which is preliminary data.</text>
</comment>